<dbReference type="InterPro" id="IPR007655">
    <property type="entry name" value="Slam_C"/>
</dbReference>
<protein>
    <recommendedName>
        <fullName evidence="1">Surface lipoprotein assembly modifier C-terminal domain-containing protein</fullName>
    </recommendedName>
</protein>
<dbReference type="Pfam" id="PF04575">
    <property type="entry name" value="SlipAM"/>
    <property type="match status" value="1"/>
</dbReference>
<proteinExistence type="predicted"/>
<dbReference type="Gene3D" id="1.25.40.10">
    <property type="entry name" value="Tetratricopeptide repeat domain"/>
    <property type="match status" value="1"/>
</dbReference>
<reference evidence="2" key="1">
    <citation type="submission" date="2019-02" db="EMBL/GenBank/DDBJ databases">
        <authorList>
            <person name="Gruber-Vodicka R. H."/>
            <person name="Seah K. B. B."/>
        </authorList>
    </citation>
    <scope>NUCLEOTIDE SEQUENCE</scope>
    <source>
        <strain evidence="2">BECK_DK47</strain>
    </source>
</reference>
<organism evidence="2">
    <name type="scientific">Candidatus Kentrum sp. DK</name>
    <dbReference type="NCBI Taxonomy" id="2126562"/>
    <lineage>
        <taxon>Bacteria</taxon>
        <taxon>Pseudomonadati</taxon>
        <taxon>Pseudomonadota</taxon>
        <taxon>Gammaproteobacteria</taxon>
        <taxon>Candidatus Kentrum</taxon>
    </lineage>
</organism>
<dbReference type="AlphaFoldDB" id="A0A450SB17"/>
<dbReference type="SUPFAM" id="SSF48452">
    <property type="entry name" value="TPR-like"/>
    <property type="match status" value="1"/>
</dbReference>
<sequence>MEKAFPPSLPRPAFFPFSAALRACFFALRGALFATRGATVLAAILVIFPLQANEYNTDAVLEGAGMDSAPLEERFNQALRESETGDLKLAIKAFQRILAARPEADRVKMELALAYMRSYDYARAEAIAREVLTRPTTPAGVKIRIREFLAAIETRRKPHKFTPYLSLGMKYDDNVNAGPQLDEFNGLVLSDDAKPREDTAITLMGGISHSFQTGKTIGIGDRIAAVLWQSGASLYHNDYSSENDYDLAIASVNTGPTLAVARGWRANLDARVDSIRLGNEHLADYVAINPSVALNVAGGKGNFAVDAKWQYRDFKREVDADRDANHLSTGAKLRYYLTTRTRVDVSGRLFDEKADIGRHSKDGYQLDVGVRTHPQGMTRRTTLYGYYSYKGSKHDAAEPIANVARDEAYQRVGIGIRHGFEKDSNHLKGWVMNASYTHVANDSNVVLYGYDRNQVGISMQRRF</sequence>
<dbReference type="EMBL" id="CAADEX010000024">
    <property type="protein sequence ID" value="VFJ49352.1"/>
    <property type="molecule type" value="Genomic_DNA"/>
</dbReference>
<feature type="domain" description="Surface lipoprotein assembly modifier C-terminal" evidence="1">
    <location>
        <begin position="239"/>
        <end position="463"/>
    </location>
</feature>
<dbReference type="InterPro" id="IPR011990">
    <property type="entry name" value="TPR-like_helical_dom_sf"/>
</dbReference>
<evidence type="ECO:0000259" key="1">
    <source>
        <dbReference type="Pfam" id="PF04575"/>
    </source>
</evidence>
<accession>A0A450SB17</accession>
<name>A0A450SB17_9GAMM</name>
<gene>
    <name evidence="2" type="ORF">BECKDK2373B_GA0170837_10241</name>
</gene>
<evidence type="ECO:0000313" key="2">
    <source>
        <dbReference type="EMBL" id="VFJ49352.1"/>
    </source>
</evidence>